<dbReference type="Pfam" id="PF13649">
    <property type="entry name" value="Methyltransf_25"/>
    <property type="match status" value="1"/>
</dbReference>
<dbReference type="EMBL" id="CSWP01000001">
    <property type="protein sequence ID" value="CPV33848.1"/>
    <property type="molecule type" value="Genomic_DNA"/>
</dbReference>
<dbReference type="SUPFAM" id="SSF53335">
    <property type="entry name" value="S-adenosyl-L-methionine-dependent methyltransferases"/>
    <property type="match status" value="1"/>
</dbReference>
<organism evidence="4 5">
    <name type="scientific">Mycobacteroides abscessus</name>
    <dbReference type="NCBI Taxonomy" id="36809"/>
    <lineage>
        <taxon>Bacteria</taxon>
        <taxon>Bacillati</taxon>
        <taxon>Actinomycetota</taxon>
        <taxon>Actinomycetes</taxon>
        <taxon>Mycobacteriales</taxon>
        <taxon>Mycobacteriaceae</taxon>
        <taxon>Mycobacteroides</taxon>
    </lineage>
</organism>
<keyword evidence="2 4" id="KW-0808">Transferase</keyword>
<evidence type="ECO:0000313" key="5">
    <source>
        <dbReference type="Proteomes" id="UP000045782"/>
    </source>
</evidence>
<accession>A0A0U0ZJ03</accession>
<reference evidence="4 5" key="1">
    <citation type="submission" date="2015-03" db="EMBL/GenBank/DDBJ databases">
        <authorList>
            <person name="Murphy D."/>
        </authorList>
    </citation>
    <scope>NUCLEOTIDE SEQUENCE [LARGE SCALE GENOMIC DNA]</scope>
    <source>
        <strain evidence="4 5">PAP088</strain>
    </source>
</reference>
<dbReference type="InterPro" id="IPR041698">
    <property type="entry name" value="Methyltransf_25"/>
</dbReference>
<dbReference type="RefSeq" id="WP_016892301.1">
    <property type="nucleotide sequence ID" value="NZ_CSVC01000003.1"/>
</dbReference>
<evidence type="ECO:0000259" key="3">
    <source>
        <dbReference type="Pfam" id="PF13649"/>
    </source>
</evidence>
<name>A0A0U0ZJ03_9MYCO</name>
<feature type="domain" description="Methyltransferase" evidence="3">
    <location>
        <begin position="40"/>
        <end position="129"/>
    </location>
</feature>
<sequence>MTRTPKTQWSPQEYSRFGDERSRPFFELLARVQAVDPRTVVDLGCASGVLTLELARRWPHASVLGLDSSAELLATAPAGLPANVRLEQGDIADFRADGVDVVFTNAALQWLPQHRDLISAWAHQLNPGGWLAFQVPGNFGAPSHTLMRQVAESPRWAARLAGVLRGTDSTDGPEDYARLAISSGLVPDAWETTYVHLLRGDDPVLRWVHGTGLRPVISALTADEFAEFESEYGALLRRAYPSSGDVTPFGFRRIFCVASKPDGAR</sequence>
<dbReference type="Proteomes" id="UP000045782">
    <property type="component" value="Unassembled WGS sequence"/>
</dbReference>
<keyword evidence="1 4" id="KW-0489">Methyltransferase</keyword>
<dbReference type="EC" id="2.1.1.144" evidence="4"/>
<evidence type="ECO:0000256" key="1">
    <source>
        <dbReference type="ARBA" id="ARBA00022603"/>
    </source>
</evidence>
<dbReference type="PANTHER" id="PTHR43861">
    <property type="entry name" value="TRANS-ACONITATE 2-METHYLTRANSFERASE-RELATED"/>
    <property type="match status" value="1"/>
</dbReference>
<evidence type="ECO:0000313" key="4">
    <source>
        <dbReference type="EMBL" id="CPV33848.1"/>
    </source>
</evidence>
<evidence type="ECO:0000256" key="2">
    <source>
        <dbReference type="ARBA" id="ARBA00022679"/>
    </source>
</evidence>
<dbReference type="Gene3D" id="1.10.150.290">
    <property type="entry name" value="S-adenosyl-L-methionine-dependent methyltransferases"/>
    <property type="match status" value="1"/>
</dbReference>
<dbReference type="InterPro" id="IPR023149">
    <property type="entry name" value="Trans_acon_MeTrfase_C"/>
</dbReference>
<protein>
    <submittedName>
        <fullName evidence="4">Probable trans-aconitate methyltransferase</fullName>
        <ecNumber evidence="4">2.1.1.144</ecNumber>
    </submittedName>
</protein>
<dbReference type="PANTHER" id="PTHR43861:SF1">
    <property type="entry name" value="TRANS-ACONITATE 2-METHYLTRANSFERASE"/>
    <property type="match status" value="1"/>
</dbReference>
<proteinExistence type="predicted"/>
<dbReference type="AlphaFoldDB" id="A0A0U0ZJ03"/>
<gene>
    <name evidence="4" type="primary">tam_1</name>
    <name evidence="4" type="ORF">ERS075579_00495</name>
</gene>
<dbReference type="GO" id="GO:0030798">
    <property type="term" value="F:trans-aconitate 2-methyltransferase activity"/>
    <property type="evidence" value="ECO:0007669"/>
    <property type="project" value="UniProtKB-EC"/>
</dbReference>
<dbReference type="Gene3D" id="3.40.50.150">
    <property type="entry name" value="Vaccinia Virus protein VP39"/>
    <property type="match status" value="1"/>
</dbReference>
<dbReference type="CDD" id="cd02440">
    <property type="entry name" value="AdoMet_MTases"/>
    <property type="match status" value="1"/>
</dbReference>
<dbReference type="InterPro" id="IPR029063">
    <property type="entry name" value="SAM-dependent_MTases_sf"/>
</dbReference>
<dbReference type="GO" id="GO:0032259">
    <property type="term" value="P:methylation"/>
    <property type="evidence" value="ECO:0007669"/>
    <property type="project" value="UniProtKB-KW"/>
</dbReference>